<dbReference type="PATRIC" id="fig|1423781.4.peg.1048"/>
<dbReference type="Proteomes" id="UP000052012">
    <property type="component" value="Unassembled WGS sequence"/>
</dbReference>
<accession>A0A0R2AZZ7</accession>
<evidence type="ECO:0000256" key="4">
    <source>
        <dbReference type="ARBA" id="ARBA00032089"/>
    </source>
</evidence>
<dbReference type="GO" id="GO:0008360">
    <property type="term" value="P:regulation of cell shape"/>
    <property type="evidence" value="ECO:0007669"/>
    <property type="project" value="UniProtKB-KW"/>
</dbReference>
<organism evidence="8 9">
    <name type="scientific">Apilactobacillus ozensis DSM 23829 = JCM 17196</name>
    <dbReference type="NCBI Taxonomy" id="1423781"/>
    <lineage>
        <taxon>Bacteria</taxon>
        <taxon>Bacillati</taxon>
        <taxon>Bacillota</taxon>
        <taxon>Bacilli</taxon>
        <taxon>Lactobacillales</taxon>
        <taxon>Lactobacillaceae</taxon>
        <taxon>Apilactobacillus</taxon>
    </lineage>
</organism>
<dbReference type="InterPro" id="IPR007221">
    <property type="entry name" value="MreC"/>
</dbReference>
<comment type="caution">
    <text evidence="8">The sequence shown here is derived from an EMBL/GenBank/DDBJ whole genome shotgun (WGS) entry which is preliminary data.</text>
</comment>
<proteinExistence type="inferred from homology"/>
<protein>
    <recommendedName>
        <fullName evidence="2 5">Cell shape-determining protein MreC</fullName>
    </recommendedName>
    <alternativeName>
        <fullName evidence="4 5">Cell shape protein MreC</fullName>
    </alternativeName>
</protein>
<dbReference type="GO" id="GO:0005886">
    <property type="term" value="C:plasma membrane"/>
    <property type="evidence" value="ECO:0007669"/>
    <property type="project" value="TreeGrafter"/>
</dbReference>
<evidence type="ECO:0000313" key="9">
    <source>
        <dbReference type="Proteomes" id="UP000052012"/>
    </source>
</evidence>
<feature type="coiled-coil region" evidence="6">
    <location>
        <begin position="89"/>
        <end position="116"/>
    </location>
</feature>
<dbReference type="InterPro" id="IPR042177">
    <property type="entry name" value="Cell/Rod_1"/>
</dbReference>
<evidence type="ECO:0000259" key="7">
    <source>
        <dbReference type="Pfam" id="PF04085"/>
    </source>
</evidence>
<feature type="domain" description="Rod shape-determining protein MreC beta-barrel core" evidence="7">
    <location>
        <begin position="126"/>
        <end position="278"/>
    </location>
</feature>
<comment type="similarity">
    <text evidence="1 5">Belongs to the MreC family.</text>
</comment>
<dbReference type="STRING" id="1423781.FD06_GL001011"/>
<gene>
    <name evidence="8" type="ORF">FD06_GL001011</name>
</gene>
<evidence type="ECO:0000313" key="8">
    <source>
        <dbReference type="EMBL" id="KRM68691.1"/>
    </source>
</evidence>
<dbReference type="Pfam" id="PF04085">
    <property type="entry name" value="MreC"/>
    <property type="match status" value="1"/>
</dbReference>
<dbReference type="Gene3D" id="2.40.10.350">
    <property type="entry name" value="Rod shape-determining protein MreC, domain 2"/>
    <property type="match status" value="1"/>
</dbReference>
<keyword evidence="6" id="KW-0175">Coiled coil</keyword>
<reference evidence="8 9" key="1">
    <citation type="journal article" date="2015" name="Genome Announc.">
        <title>Expanding the biotechnology potential of lactobacilli through comparative genomics of 213 strains and associated genera.</title>
        <authorList>
            <person name="Sun Z."/>
            <person name="Harris H.M."/>
            <person name="McCann A."/>
            <person name="Guo C."/>
            <person name="Argimon S."/>
            <person name="Zhang W."/>
            <person name="Yang X."/>
            <person name="Jeffery I.B."/>
            <person name="Cooney J.C."/>
            <person name="Kagawa T.F."/>
            <person name="Liu W."/>
            <person name="Song Y."/>
            <person name="Salvetti E."/>
            <person name="Wrobel A."/>
            <person name="Rasinkangas P."/>
            <person name="Parkhill J."/>
            <person name="Rea M.C."/>
            <person name="O'Sullivan O."/>
            <person name="Ritari J."/>
            <person name="Douillard F.P."/>
            <person name="Paul Ross R."/>
            <person name="Yang R."/>
            <person name="Briner A.E."/>
            <person name="Felis G.E."/>
            <person name="de Vos W.M."/>
            <person name="Barrangou R."/>
            <person name="Klaenhammer T.R."/>
            <person name="Caufield P.W."/>
            <person name="Cui Y."/>
            <person name="Zhang H."/>
            <person name="O'Toole P.W."/>
        </authorList>
    </citation>
    <scope>NUCLEOTIDE SEQUENCE [LARGE SCALE GENOMIC DNA]</scope>
    <source>
        <strain evidence="8 9">DSM 23829</strain>
    </source>
</reference>
<dbReference type="RefSeq" id="WP_191980340.1">
    <property type="nucleotide sequence ID" value="NZ_AYYQ01000018.1"/>
</dbReference>
<keyword evidence="9" id="KW-1185">Reference proteome</keyword>
<keyword evidence="3 5" id="KW-0133">Cell shape</keyword>
<dbReference type="InterPro" id="IPR042175">
    <property type="entry name" value="Cell/Rod_MreC_2"/>
</dbReference>
<name>A0A0R2AZZ7_9LACO</name>
<evidence type="ECO:0000256" key="1">
    <source>
        <dbReference type="ARBA" id="ARBA00009369"/>
    </source>
</evidence>
<evidence type="ECO:0000256" key="2">
    <source>
        <dbReference type="ARBA" id="ARBA00013855"/>
    </source>
</evidence>
<dbReference type="PIRSF" id="PIRSF038471">
    <property type="entry name" value="MreC"/>
    <property type="match status" value="1"/>
</dbReference>
<dbReference type="PANTHER" id="PTHR34138">
    <property type="entry name" value="CELL SHAPE-DETERMINING PROTEIN MREC"/>
    <property type="match status" value="1"/>
</dbReference>
<dbReference type="NCBIfam" id="TIGR00219">
    <property type="entry name" value="mreC"/>
    <property type="match status" value="1"/>
</dbReference>
<dbReference type="Gene3D" id="2.40.10.340">
    <property type="entry name" value="Rod shape-determining protein MreC, domain 1"/>
    <property type="match status" value="1"/>
</dbReference>
<dbReference type="PANTHER" id="PTHR34138:SF1">
    <property type="entry name" value="CELL SHAPE-DETERMINING PROTEIN MREC"/>
    <property type="match status" value="1"/>
</dbReference>
<dbReference type="InterPro" id="IPR055342">
    <property type="entry name" value="MreC_beta-barrel_core"/>
</dbReference>
<evidence type="ECO:0000256" key="3">
    <source>
        <dbReference type="ARBA" id="ARBA00022960"/>
    </source>
</evidence>
<dbReference type="AlphaFoldDB" id="A0A0R2AZZ7"/>
<dbReference type="EMBL" id="AYYQ01000018">
    <property type="protein sequence ID" value="KRM68691.1"/>
    <property type="molecule type" value="Genomic_DNA"/>
</dbReference>
<evidence type="ECO:0000256" key="5">
    <source>
        <dbReference type="PIRNR" id="PIRNR038471"/>
    </source>
</evidence>
<evidence type="ECO:0000256" key="6">
    <source>
        <dbReference type="SAM" id="Coils"/>
    </source>
</evidence>
<comment type="function">
    <text evidence="5">Involved in formation and maintenance of cell shape.</text>
</comment>
<sequence length="283" mass="30656">MNKFFSNRKLVIAVICIILSFGFMTFSVAVRNNRATPPLIQQFGNDIAGFGTSIIAVPANLIHSGASNVGELFDAYNENQRLKPQVQKVASTLVRNQTLEAENKQLKRQLNVGKTLTDYKIINSAVITRSPSAWEQQIIINKGQSAGIQKNMAVLGGKGLIGRVTEVNKTNSKVGLITNTADSADRFAIQITNKKNQVVNGIITGYSRQKNLIEMGNITNKIKLQPGDKVSTSGLGGVTPKGMYVGTVVKKSSDDYGLSSKIYIKPAADMNNLQVVSVAIRDN</sequence>